<dbReference type="CDD" id="cd00121">
    <property type="entry name" value="MATH"/>
    <property type="match status" value="1"/>
</dbReference>
<protein>
    <submittedName>
        <fullName evidence="3">Speckle-type POZ protein-like protein</fullName>
    </submittedName>
</protein>
<dbReference type="PROSITE" id="PS50097">
    <property type="entry name" value="BTB"/>
    <property type="match status" value="1"/>
</dbReference>
<comment type="similarity">
    <text evidence="2">Belongs to the Tdpoz family.</text>
</comment>
<dbReference type="Gene3D" id="3.30.710.10">
    <property type="entry name" value="Potassium Channel Kv1.1, Chain A"/>
    <property type="match status" value="1"/>
</dbReference>
<dbReference type="Pfam" id="PF00651">
    <property type="entry name" value="BTB"/>
    <property type="match status" value="1"/>
</dbReference>
<dbReference type="SUPFAM" id="SSF49599">
    <property type="entry name" value="TRAF domain-like"/>
    <property type="match status" value="1"/>
</dbReference>
<sequence>MAVVADQHSGGGGVCLKQGWMRSHGDDGTSALPVAITGLPYRSGLCVLVRVRVRDWSRNSRFKLATTTVTNKRENFWINNYQPPVQTLSVSGDKGAKSVHSEWSDGRDQDGKLCPSTTTFVETRSECGYHLLVVQGYSRTKKETPTGQSIESRGFGVGGRRWSIKYYPIGENSSCSDFVSLYVSRLDCSDRKHVDARFAFSFVDQVEKQNPVYIHESESETRRSLFNGSYWGCGTFMRRDALERSVYLGEDDCFTIRCDIMVCNPQDASGHGAEVLLPNMHHHFNNLLHNKVGTDVKFEVDGETFDAHRCVLAARSKVFMAQLFGQMQEGTVIPAVIQIEDMEAKVFKALLSFIYTDSFPMMEYDDMDEDEMSQLMEEGQETEAIEDGMLLQWLRDLFVAADKYDVQCLKCICVRQLSKHMGVLSVMSTLALAEQHHCQELKEVCLKFIQVQSPMCLQAIMTTNGWDHVYTTYPSILKELIAKLASNQQK</sequence>
<dbReference type="InterPro" id="IPR002083">
    <property type="entry name" value="MATH/TRAF_dom"/>
</dbReference>
<dbReference type="Pfam" id="PF22486">
    <property type="entry name" value="MATH_2"/>
    <property type="match status" value="1"/>
</dbReference>
<dbReference type="InterPro" id="IPR008974">
    <property type="entry name" value="TRAF-like"/>
</dbReference>
<evidence type="ECO:0000313" key="3">
    <source>
        <dbReference type="EnsemblPlants" id="EMT30160"/>
    </source>
</evidence>
<dbReference type="InterPro" id="IPR056423">
    <property type="entry name" value="BACK_BPM_SPOP"/>
</dbReference>
<dbReference type="PANTHER" id="PTHR26379:SF516">
    <property type="entry name" value="BTB DOMAIN-CONTAINING PROTEIN"/>
    <property type="match status" value="1"/>
</dbReference>
<dbReference type="PANTHER" id="PTHR26379">
    <property type="entry name" value="BTB/POZ AND MATH DOMAIN-CONTAINING PROTEIN 1"/>
    <property type="match status" value="1"/>
</dbReference>
<reference evidence="3" key="1">
    <citation type="submission" date="2015-06" db="UniProtKB">
        <authorList>
            <consortium name="EnsemblPlants"/>
        </authorList>
    </citation>
    <scope>IDENTIFICATION</scope>
</reference>
<dbReference type="SMART" id="SM00225">
    <property type="entry name" value="BTB"/>
    <property type="match status" value="1"/>
</dbReference>
<name>M8BYT9_AEGTA</name>
<dbReference type="Gene3D" id="1.25.40.420">
    <property type="match status" value="1"/>
</dbReference>
<dbReference type="InterPro" id="IPR000210">
    <property type="entry name" value="BTB/POZ_dom"/>
</dbReference>
<accession>M8BYT9</accession>
<dbReference type="AlphaFoldDB" id="M8BYT9"/>
<comment type="pathway">
    <text evidence="1">Protein modification; protein ubiquitination.</text>
</comment>
<dbReference type="PROSITE" id="PS50144">
    <property type="entry name" value="MATH"/>
    <property type="match status" value="1"/>
</dbReference>
<evidence type="ECO:0000256" key="2">
    <source>
        <dbReference type="ARBA" id="ARBA00010846"/>
    </source>
</evidence>
<dbReference type="GO" id="GO:0016567">
    <property type="term" value="P:protein ubiquitination"/>
    <property type="evidence" value="ECO:0007669"/>
    <property type="project" value="InterPro"/>
</dbReference>
<dbReference type="InterPro" id="IPR045005">
    <property type="entry name" value="BPM1-6"/>
</dbReference>
<dbReference type="InterPro" id="IPR011333">
    <property type="entry name" value="SKP1/BTB/POZ_sf"/>
</dbReference>
<dbReference type="EnsemblPlants" id="EMT30160">
    <property type="protein sequence ID" value="EMT30160"/>
    <property type="gene ID" value="F775_25447"/>
</dbReference>
<proteinExistence type="inferred from homology"/>
<evidence type="ECO:0000256" key="1">
    <source>
        <dbReference type="ARBA" id="ARBA00004906"/>
    </source>
</evidence>
<dbReference type="Pfam" id="PF24570">
    <property type="entry name" value="BACK_BPM_SPOP"/>
    <property type="match status" value="1"/>
</dbReference>
<dbReference type="SUPFAM" id="SSF54695">
    <property type="entry name" value="POZ domain"/>
    <property type="match status" value="1"/>
</dbReference>
<organism evidence="3">
    <name type="scientific">Aegilops tauschii</name>
    <name type="common">Tausch's goatgrass</name>
    <name type="synonym">Aegilops squarrosa</name>
    <dbReference type="NCBI Taxonomy" id="37682"/>
    <lineage>
        <taxon>Eukaryota</taxon>
        <taxon>Viridiplantae</taxon>
        <taxon>Streptophyta</taxon>
        <taxon>Embryophyta</taxon>
        <taxon>Tracheophyta</taxon>
        <taxon>Spermatophyta</taxon>
        <taxon>Magnoliopsida</taxon>
        <taxon>Liliopsida</taxon>
        <taxon>Poales</taxon>
        <taxon>Poaceae</taxon>
        <taxon>BOP clade</taxon>
        <taxon>Pooideae</taxon>
        <taxon>Triticodae</taxon>
        <taxon>Triticeae</taxon>
        <taxon>Triticinae</taxon>
        <taxon>Aegilops</taxon>
    </lineage>
</organism>
<dbReference type="Gene3D" id="2.60.210.10">
    <property type="entry name" value="Apoptosis, Tumor Necrosis Factor Receptor Associated Protein 2, Chain A"/>
    <property type="match status" value="1"/>
</dbReference>